<proteinExistence type="predicted"/>
<dbReference type="EMBL" id="CAMPGE010005504">
    <property type="protein sequence ID" value="CAI2364355.1"/>
    <property type="molecule type" value="Genomic_DNA"/>
</dbReference>
<feature type="region of interest" description="Disordered" evidence="1">
    <location>
        <begin position="238"/>
        <end position="313"/>
    </location>
</feature>
<gene>
    <name evidence="2" type="ORF">ECRASSUSDP1_LOCUS5698</name>
</gene>
<feature type="region of interest" description="Disordered" evidence="1">
    <location>
        <begin position="1"/>
        <end position="22"/>
    </location>
</feature>
<evidence type="ECO:0000256" key="1">
    <source>
        <dbReference type="SAM" id="MobiDB-lite"/>
    </source>
</evidence>
<keyword evidence="3" id="KW-1185">Reference proteome</keyword>
<comment type="caution">
    <text evidence="2">The sequence shown here is derived from an EMBL/GenBank/DDBJ whole genome shotgun (WGS) entry which is preliminary data.</text>
</comment>
<name>A0AAD1UAH7_EUPCR</name>
<accession>A0AAD1UAH7</accession>
<protein>
    <recommendedName>
        <fullName evidence="4">BRCT domain-containing protein</fullName>
    </recommendedName>
</protein>
<dbReference type="Proteomes" id="UP001295684">
    <property type="component" value="Unassembled WGS sequence"/>
</dbReference>
<dbReference type="AlphaFoldDB" id="A0AAD1UAH7"/>
<evidence type="ECO:0000313" key="2">
    <source>
        <dbReference type="EMBL" id="CAI2364355.1"/>
    </source>
</evidence>
<evidence type="ECO:0008006" key="4">
    <source>
        <dbReference type="Google" id="ProtNLM"/>
    </source>
</evidence>
<evidence type="ECO:0000313" key="3">
    <source>
        <dbReference type="Proteomes" id="UP001295684"/>
    </source>
</evidence>
<sequence>MVARKRKRAGGYSTPKAKGKKKTKNIFVKKHTVIGMVPMLFFVPKCSGRKELVEEIQNNGGIVTDGYEAFVYQIKIPTLKSRKPSTFHRGFVYKSDWILDSIAQGKLIDVEDSDDYLVGFHKKSTLCTIPKSKKKQYTITEVLKIWEVYEQEGYKKKTTKTPPLSFFQKIEAQNIIPDRTATSLRTAWKKFSAITKAQFVKAALKKAGTRYSHNFADPPEVPEPVKRKASKKNLASLLNTASTKPREEECSANSLSSSPKKEATPKRKKRTPRARRKPSISSSESECQEEDKDDEEEEEEEEEKEELELEMDVHTKEPSIIDNEGDEMEFILAIEDMQSAISHGPEDVDTSYNLNCRKKKKSAPLGVLCENYTEQNIQRVKVTESATHGTLFNESDTTIYDQDDLYDFVANKAKIVIHSNLDHKYTVESTLPKKTREEAYFREITNQLEEYCKVYGKSMEEMHTYWMEACCDMEDLKKILSGEKQKWTDLEDLAVQSDPGTMEYGAVSSVKGHDEIAKRRKFFELE</sequence>
<feature type="region of interest" description="Disordered" evidence="1">
    <location>
        <begin position="212"/>
        <end position="231"/>
    </location>
</feature>
<feature type="compositionally biased region" description="Acidic residues" evidence="1">
    <location>
        <begin position="286"/>
        <end position="310"/>
    </location>
</feature>
<reference evidence="2" key="1">
    <citation type="submission" date="2023-07" db="EMBL/GenBank/DDBJ databases">
        <authorList>
            <consortium name="AG Swart"/>
            <person name="Singh M."/>
            <person name="Singh A."/>
            <person name="Seah K."/>
            <person name="Emmerich C."/>
        </authorList>
    </citation>
    <scope>NUCLEOTIDE SEQUENCE</scope>
    <source>
        <strain evidence="2">DP1</strain>
    </source>
</reference>
<organism evidence="2 3">
    <name type="scientific">Euplotes crassus</name>
    <dbReference type="NCBI Taxonomy" id="5936"/>
    <lineage>
        <taxon>Eukaryota</taxon>
        <taxon>Sar</taxon>
        <taxon>Alveolata</taxon>
        <taxon>Ciliophora</taxon>
        <taxon>Intramacronucleata</taxon>
        <taxon>Spirotrichea</taxon>
        <taxon>Hypotrichia</taxon>
        <taxon>Euplotida</taxon>
        <taxon>Euplotidae</taxon>
        <taxon>Moneuplotes</taxon>
    </lineage>
</organism>
<feature type="compositionally biased region" description="Basic residues" evidence="1">
    <location>
        <begin position="266"/>
        <end position="278"/>
    </location>
</feature>